<dbReference type="GO" id="GO:0004300">
    <property type="term" value="F:enoyl-CoA hydratase activity"/>
    <property type="evidence" value="ECO:0007669"/>
    <property type="project" value="UniProtKB-EC"/>
</dbReference>
<comment type="catalytic activity">
    <reaction evidence="7">
        <text>a 4-saturated-(3S)-3-hydroxyacyl-CoA = a (3E)-enoyl-CoA + H2O</text>
        <dbReference type="Rhea" id="RHEA:20724"/>
        <dbReference type="ChEBI" id="CHEBI:15377"/>
        <dbReference type="ChEBI" id="CHEBI:58521"/>
        <dbReference type="ChEBI" id="CHEBI:137480"/>
        <dbReference type="EC" id="4.2.1.17"/>
    </reaction>
</comment>
<dbReference type="PANTHER" id="PTHR11941">
    <property type="entry name" value="ENOYL-COA HYDRATASE-RELATED"/>
    <property type="match status" value="1"/>
</dbReference>
<name>A0A402C2M9_RHOWR</name>
<dbReference type="InterPro" id="IPR001753">
    <property type="entry name" value="Enoyl-CoA_hydra/iso"/>
</dbReference>
<evidence type="ECO:0000256" key="8">
    <source>
        <dbReference type="ARBA" id="ARBA00039456"/>
    </source>
</evidence>
<comment type="function">
    <text evidence="1">Could possibly oxidize fatty acids using specific components.</text>
</comment>
<dbReference type="PROSITE" id="PS00166">
    <property type="entry name" value="ENOYL_COA_HYDRATASE"/>
    <property type="match status" value="1"/>
</dbReference>
<accession>A0A402C2M9</accession>
<dbReference type="EMBL" id="BHYM01000013">
    <property type="protein sequence ID" value="GCE37893.1"/>
    <property type="molecule type" value="Genomic_DNA"/>
</dbReference>
<dbReference type="Gene3D" id="1.10.12.10">
    <property type="entry name" value="Lyase 2-enoyl-coa Hydratase, Chain A, domain 2"/>
    <property type="match status" value="1"/>
</dbReference>
<dbReference type="InterPro" id="IPR018376">
    <property type="entry name" value="Enoyl-CoA_hyd/isom_CS"/>
</dbReference>
<dbReference type="Gene3D" id="3.90.226.10">
    <property type="entry name" value="2-enoyl-CoA Hydratase, Chain A, domain 1"/>
    <property type="match status" value="1"/>
</dbReference>
<dbReference type="SUPFAM" id="SSF52096">
    <property type="entry name" value="ClpP/crotonase"/>
    <property type="match status" value="1"/>
</dbReference>
<evidence type="ECO:0000256" key="10">
    <source>
        <dbReference type="RuleBase" id="RU003707"/>
    </source>
</evidence>
<evidence type="ECO:0000313" key="11">
    <source>
        <dbReference type="EMBL" id="GCE37893.1"/>
    </source>
</evidence>
<evidence type="ECO:0000256" key="6">
    <source>
        <dbReference type="ARBA" id="ARBA00023709"/>
    </source>
</evidence>
<organism evidence="11 12">
    <name type="scientific">Rhodococcus wratislaviensis</name>
    <name type="common">Tsukamurella wratislaviensis</name>
    <dbReference type="NCBI Taxonomy" id="44752"/>
    <lineage>
        <taxon>Bacteria</taxon>
        <taxon>Bacillati</taxon>
        <taxon>Actinomycetota</taxon>
        <taxon>Actinomycetes</taxon>
        <taxon>Mycobacteriales</taxon>
        <taxon>Nocardiaceae</taxon>
        <taxon>Rhodococcus</taxon>
    </lineage>
</organism>
<dbReference type="OrthoDB" id="8452484at2"/>
<evidence type="ECO:0000256" key="2">
    <source>
        <dbReference type="ARBA" id="ARBA00005254"/>
    </source>
</evidence>
<keyword evidence="4" id="KW-0276">Fatty acid metabolism</keyword>
<evidence type="ECO:0000313" key="12">
    <source>
        <dbReference type="Proteomes" id="UP000287519"/>
    </source>
</evidence>
<sequence length="266" mass="27712">MSTTLEEILVALETGDGVATITLDRPQKFNALNSTMVQQLNEALDTVAEDPDVRAVVVTGTGKAFAAGADIAQYEKADAAQFAAFTRTCNDLCDRIDTFEKPVIAAVNGVALGGGFEIVLACDIVIAAESASFGLPEVSLGLLPGWGGTQRLPQFVGPNRARHLIMTAGRLSAAEATQSGIVSQICALDDLTETARTLATDIAGRAPLAVAAIKKAVGYATAAVPGNRGPGYALEQSLLFDLFASEDGREGIAAFVQKRPARFTGR</sequence>
<dbReference type="FunFam" id="3.90.226.10:FF:000009">
    <property type="entry name" value="Carnitinyl-CoA dehydratase"/>
    <property type="match status" value="1"/>
</dbReference>
<reference evidence="11 12" key="1">
    <citation type="submission" date="2018-11" db="EMBL/GenBank/DDBJ databases">
        <title>Microbial catabolism of amino acid.</title>
        <authorList>
            <person name="Hibi M."/>
            <person name="Ogawa J."/>
        </authorList>
    </citation>
    <scope>NUCLEOTIDE SEQUENCE [LARGE SCALE GENOMIC DNA]</scope>
    <source>
        <strain evidence="11 12">C31-06</strain>
    </source>
</reference>
<comment type="catalytic activity">
    <reaction evidence="6">
        <text>a (3S)-3-hydroxyacyl-CoA = a (2E)-enoyl-CoA + H2O</text>
        <dbReference type="Rhea" id="RHEA:16105"/>
        <dbReference type="ChEBI" id="CHEBI:15377"/>
        <dbReference type="ChEBI" id="CHEBI:57318"/>
        <dbReference type="ChEBI" id="CHEBI:58856"/>
        <dbReference type="EC" id="4.2.1.17"/>
    </reaction>
</comment>
<evidence type="ECO:0000256" key="4">
    <source>
        <dbReference type="ARBA" id="ARBA00022832"/>
    </source>
</evidence>
<dbReference type="CDD" id="cd06558">
    <property type="entry name" value="crotonase-like"/>
    <property type="match status" value="1"/>
</dbReference>
<protein>
    <recommendedName>
        <fullName evidence="8">Probable enoyl-CoA hydratase EchA17</fullName>
        <ecNumber evidence="3">4.2.1.17</ecNumber>
    </recommendedName>
    <alternativeName>
        <fullName evidence="9">Probable enoyl-CoA hydratase echA17</fullName>
    </alternativeName>
</protein>
<comment type="caution">
    <text evidence="11">The sequence shown here is derived from an EMBL/GenBank/DDBJ whole genome shotgun (WGS) entry which is preliminary data.</text>
</comment>
<evidence type="ECO:0000256" key="5">
    <source>
        <dbReference type="ARBA" id="ARBA00023239"/>
    </source>
</evidence>
<keyword evidence="12" id="KW-1185">Reference proteome</keyword>
<dbReference type="PANTHER" id="PTHR11941:SF54">
    <property type="entry name" value="ENOYL-COA HYDRATASE, MITOCHONDRIAL"/>
    <property type="match status" value="1"/>
</dbReference>
<dbReference type="Pfam" id="PF00378">
    <property type="entry name" value="ECH_1"/>
    <property type="match status" value="1"/>
</dbReference>
<keyword evidence="5" id="KW-0456">Lyase</keyword>
<keyword evidence="4" id="KW-0443">Lipid metabolism</keyword>
<proteinExistence type="inferred from homology"/>
<dbReference type="EC" id="4.2.1.17" evidence="3"/>
<evidence type="ECO:0000256" key="3">
    <source>
        <dbReference type="ARBA" id="ARBA00012076"/>
    </source>
</evidence>
<evidence type="ECO:0000256" key="1">
    <source>
        <dbReference type="ARBA" id="ARBA00002994"/>
    </source>
</evidence>
<comment type="similarity">
    <text evidence="2 10">Belongs to the enoyl-CoA hydratase/isomerase family.</text>
</comment>
<dbReference type="RefSeq" id="WP_124390561.1">
    <property type="nucleotide sequence ID" value="NZ_BHYM01000013.1"/>
</dbReference>
<dbReference type="AlphaFoldDB" id="A0A402C2M9"/>
<dbReference type="InterPro" id="IPR014748">
    <property type="entry name" value="Enoyl-CoA_hydra_C"/>
</dbReference>
<evidence type="ECO:0000256" key="9">
    <source>
        <dbReference type="ARBA" id="ARBA00073436"/>
    </source>
</evidence>
<dbReference type="Proteomes" id="UP000287519">
    <property type="component" value="Unassembled WGS sequence"/>
</dbReference>
<evidence type="ECO:0000256" key="7">
    <source>
        <dbReference type="ARBA" id="ARBA00023717"/>
    </source>
</evidence>
<dbReference type="GO" id="GO:0006635">
    <property type="term" value="P:fatty acid beta-oxidation"/>
    <property type="evidence" value="ECO:0007669"/>
    <property type="project" value="TreeGrafter"/>
</dbReference>
<gene>
    <name evidence="11" type="ORF">Rhow_000777</name>
</gene>
<dbReference type="InterPro" id="IPR029045">
    <property type="entry name" value="ClpP/crotonase-like_dom_sf"/>
</dbReference>